<dbReference type="InterPro" id="IPR006016">
    <property type="entry name" value="UspA"/>
</dbReference>
<comment type="similarity">
    <text evidence="1">Belongs to the universal stress protein A family.</text>
</comment>
<dbReference type="Gene3D" id="3.40.50.620">
    <property type="entry name" value="HUPs"/>
    <property type="match status" value="1"/>
</dbReference>
<evidence type="ECO:0000313" key="4">
    <source>
        <dbReference type="Proteomes" id="UP001302316"/>
    </source>
</evidence>
<dbReference type="PANTHER" id="PTHR46268">
    <property type="entry name" value="STRESS RESPONSE PROTEIN NHAX"/>
    <property type="match status" value="1"/>
</dbReference>
<dbReference type="Pfam" id="PF00582">
    <property type="entry name" value="Usp"/>
    <property type="match status" value="1"/>
</dbReference>
<accession>A0AAP6JE86</accession>
<dbReference type="InterPro" id="IPR014729">
    <property type="entry name" value="Rossmann-like_a/b/a_fold"/>
</dbReference>
<comment type="caution">
    <text evidence="3">The sequence shown here is derived from an EMBL/GenBank/DDBJ whole genome shotgun (WGS) entry which is preliminary data.</text>
</comment>
<keyword evidence="4" id="KW-1185">Reference proteome</keyword>
<dbReference type="CDD" id="cd00293">
    <property type="entry name" value="USP-like"/>
    <property type="match status" value="1"/>
</dbReference>
<reference evidence="3 4" key="1">
    <citation type="submission" date="2023-12" db="EMBL/GenBank/DDBJ databases">
        <title>Whole-genome sequencing of halo(alkali)philic microorganisms from hypersaline lakes.</title>
        <authorList>
            <person name="Sorokin D.Y."/>
            <person name="Merkel A.Y."/>
            <person name="Messina E."/>
            <person name="Yakimov M."/>
        </authorList>
    </citation>
    <scope>NUCLEOTIDE SEQUENCE [LARGE SCALE GENOMIC DNA]</scope>
    <source>
        <strain evidence="3 4">AB-CW1</strain>
    </source>
</reference>
<organism evidence="3 4">
    <name type="scientific">Natronospira elongata</name>
    <dbReference type="NCBI Taxonomy" id="3110268"/>
    <lineage>
        <taxon>Bacteria</taxon>
        <taxon>Pseudomonadati</taxon>
        <taxon>Pseudomonadota</taxon>
        <taxon>Gammaproteobacteria</taxon>
        <taxon>Natronospirales</taxon>
        <taxon>Natronospiraceae</taxon>
        <taxon>Natronospira</taxon>
    </lineage>
</organism>
<name>A0AAP6JE86_9GAMM</name>
<dbReference type="InterPro" id="IPR006015">
    <property type="entry name" value="Universal_stress_UspA"/>
</dbReference>
<evidence type="ECO:0000256" key="1">
    <source>
        <dbReference type="ARBA" id="ARBA00008791"/>
    </source>
</evidence>
<dbReference type="AlphaFoldDB" id="A0AAP6JE86"/>
<dbReference type="RefSeq" id="WP_346049701.1">
    <property type="nucleotide sequence ID" value="NZ_JAYGII010000002.1"/>
</dbReference>
<evidence type="ECO:0000313" key="3">
    <source>
        <dbReference type="EMBL" id="MEA5444469.1"/>
    </source>
</evidence>
<protein>
    <submittedName>
        <fullName evidence="3">Universal stress protein</fullName>
    </submittedName>
</protein>
<dbReference type="SUPFAM" id="SSF52402">
    <property type="entry name" value="Adenine nucleotide alpha hydrolases-like"/>
    <property type="match status" value="1"/>
</dbReference>
<dbReference type="EMBL" id="JAYGII010000002">
    <property type="protein sequence ID" value="MEA5444469.1"/>
    <property type="molecule type" value="Genomic_DNA"/>
</dbReference>
<gene>
    <name evidence="3" type="ORF">VCB98_01375</name>
</gene>
<evidence type="ECO:0000259" key="2">
    <source>
        <dbReference type="Pfam" id="PF00582"/>
    </source>
</evidence>
<dbReference type="PANTHER" id="PTHR46268:SF6">
    <property type="entry name" value="UNIVERSAL STRESS PROTEIN UP12"/>
    <property type="match status" value="1"/>
</dbReference>
<feature type="domain" description="UspA" evidence="2">
    <location>
        <begin position="7"/>
        <end position="154"/>
    </location>
</feature>
<dbReference type="PRINTS" id="PR01438">
    <property type="entry name" value="UNVRSLSTRESS"/>
</dbReference>
<sequence length="157" mass="17000">MPIPHSTVLVALDHSENALEAARQAAALAQAMGTGLVLLHVFEGHPEELLELEQMPERFEGVVHLSDEEIAKAAERGSRKLFARIRQALPDFAGPVEEVWLTGQPADALLAYCRAHPDSLLVVGRRGQSRLRSLLLGSVSEALVRQADCPVLVISPS</sequence>
<proteinExistence type="inferred from homology"/>
<dbReference type="Proteomes" id="UP001302316">
    <property type="component" value="Unassembled WGS sequence"/>
</dbReference>